<organism evidence="1 2">
    <name type="scientific">Microbacterium kribbense</name>
    <dbReference type="NCBI Taxonomy" id="433645"/>
    <lineage>
        <taxon>Bacteria</taxon>
        <taxon>Bacillati</taxon>
        <taxon>Actinomycetota</taxon>
        <taxon>Actinomycetes</taxon>
        <taxon>Micrococcales</taxon>
        <taxon>Microbacteriaceae</taxon>
        <taxon>Microbacterium</taxon>
    </lineage>
</organism>
<comment type="caution">
    <text evidence="1">The sequence shown here is derived from an EMBL/GenBank/DDBJ whole genome shotgun (WGS) entry which is preliminary data.</text>
</comment>
<dbReference type="EMBL" id="BAABAF010000003">
    <property type="protein sequence ID" value="GAA3760740.1"/>
    <property type="molecule type" value="Genomic_DNA"/>
</dbReference>
<evidence type="ECO:0000313" key="2">
    <source>
        <dbReference type="Proteomes" id="UP001500540"/>
    </source>
</evidence>
<reference evidence="2" key="1">
    <citation type="journal article" date="2019" name="Int. J. Syst. Evol. Microbiol.">
        <title>The Global Catalogue of Microorganisms (GCM) 10K type strain sequencing project: providing services to taxonomists for standard genome sequencing and annotation.</title>
        <authorList>
            <consortium name="The Broad Institute Genomics Platform"/>
            <consortium name="The Broad Institute Genome Sequencing Center for Infectious Disease"/>
            <person name="Wu L."/>
            <person name="Ma J."/>
        </authorList>
    </citation>
    <scope>NUCLEOTIDE SEQUENCE [LARGE SCALE GENOMIC DNA]</scope>
    <source>
        <strain evidence="2">JCM 16950</strain>
    </source>
</reference>
<dbReference type="Proteomes" id="UP001500540">
    <property type="component" value="Unassembled WGS sequence"/>
</dbReference>
<evidence type="ECO:0000313" key="1">
    <source>
        <dbReference type="EMBL" id="GAA3760740.1"/>
    </source>
</evidence>
<keyword evidence="2" id="KW-1185">Reference proteome</keyword>
<accession>A0ABP7GBE8</accession>
<sequence>MAPGLRGRPRGIAGDVLVQIRADPRHLGLADPGVRAERLHEIVDLPSRDTVDVGLHHDREQRLIDPPAPFQQRRVVVRVFRRVPLRCITRPGVRSNGAAPMKAAASALDLVAPRRFAGRLDQCVHCLGRGALLQAREVEDAATKLDETDAVLGELGEGSTCEPIKIVPSFGEKSQHLPWSQVCA</sequence>
<name>A0ABP7GBE8_9MICO</name>
<proteinExistence type="predicted"/>
<gene>
    <name evidence="1" type="ORF">GCM10022240_11710</name>
</gene>
<protein>
    <submittedName>
        <fullName evidence="1">Uncharacterized protein</fullName>
    </submittedName>
</protein>